<evidence type="ECO:0000313" key="3">
    <source>
        <dbReference type="WBParaSite" id="PSU_v2.g12483.t1"/>
    </source>
</evidence>
<proteinExistence type="predicted"/>
<protein>
    <submittedName>
        <fullName evidence="3">Uncharacterized protein</fullName>
    </submittedName>
</protein>
<reference evidence="3" key="1">
    <citation type="submission" date="2022-11" db="UniProtKB">
        <authorList>
            <consortium name="WormBaseParasite"/>
        </authorList>
    </citation>
    <scope>IDENTIFICATION</scope>
</reference>
<keyword evidence="2" id="KW-1185">Reference proteome</keyword>
<dbReference type="Proteomes" id="UP000887577">
    <property type="component" value="Unplaced"/>
</dbReference>
<dbReference type="WBParaSite" id="PSU_v2.g12483.t1">
    <property type="protein sequence ID" value="PSU_v2.g12483.t1"/>
    <property type="gene ID" value="PSU_v2.g12483"/>
</dbReference>
<organism evidence="2 3">
    <name type="scientific">Panagrolaimus superbus</name>
    <dbReference type="NCBI Taxonomy" id="310955"/>
    <lineage>
        <taxon>Eukaryota</taxon>
        <taxon>Metazoa</taxon>
        <taxon>Ecdysozoa</taxon>
        <taxon>Nematoda</taxon>
        <taxon>Chromadorea</taxon>
        <taxon>Rhabditida</taxon>
        <taxon>Tylenchina</taxon>
        <taxon>Panagrolaimomorpha</taxon>
        <taxon>Panagrolaimoidea</taxon>
        <taxon>Panagrolaimidae</taxon>
        <taxon>Panagrolaimus</taxon>
    </lineage>
</organism>
<name>A0A914XZU1_9BILA</name>
<accession>A0A914XZU1</accession>
<feature type="region of interest" description="Disordered" evidence="1">
    <location>
        <begin position="1"/>
        <end position="108"/>
    </location>
</feature>
<sequence length="108" mass="11828">MLSPDQSLNEPSQEPPKEISTEAPQYSATPKVESYRESYRNSIIKAGSASGGNERSDQTAYRESYKHENGESVARFESGSIHAPPPEDPTVENESSKDGDDYSQEGTT</sequence>
<feature type="compositionally biased region" description="Polar residues" evidence="1">
    <location>
        <begin position="1"/>
        <end position="12"/>
    </location>
</feature>
<evidence type="ECO:0000313" key="2">
    <source>
        <dbReference type="Proteomes" id="UP000887577"/>
    </source>
</evidence>
<dbReference type="AlphaFoldDB" id="A0A914XZU1"/>
<evidence type="ECO:0000256" key="1">
    <source>
        <dbReference type="SAM" id="MobiDB-lite"/>
    </source>
</evidence>